<evidence type="ECO:0000256" key="6">
    <source>
        <dbReference type="ARBA" id="ARBA00022723"/>
    </source>
</evidence>
<proteinExistence type="inferred from homology"/>
<dbReference type="InterPro" id="IPR036396">
    <property type="entry name" value="Cyt_P450_sf"/>
</dbReference>
<evidence type="ECO:0000256" key="9">
    <source>
        <dbReference type="ARBA" id="ARBA00023004"/>
    </source>
</evidence>
<comment type="subcellular location">
    <subcellularLocation>
        <location evidence="2">Membrane</location>
        <topology evidence="2">Single-pass membrane protein</topology>
    </subcellularLocation>
</comment>
<reference evidence="12" key="1">
    <citation type="journal article" date="2012" name="Nature">
        <title>The tomato genome sequence provides insights into fleshy fruit evolution.</title>
        <authorList>
            <consortium name="Tomato Genome Consortium"/>
        </authorList>
    </citation>
    <scope>NUCLEOTIDE SEQUENCE [LARGE SCALE GENOMIC DNA]</scope>
    <source>
        <strain evidence="12">cv. Heinz 1706</strain>
    </source>
</reference>
<evidence type="ECO:0000256" key="4">
    <source>
        <dbReference type="ARBA" id="ARBA00022617"/>
    </source>
</evidence>
<keyword evidence="13" id="KW-1185">Reference proteome</keyword>
<dbReference type="PANTHER" id="PTHR47955">
    <property type="entry name" value="CYTOCHROME P450 FAMILY 71 PROTEIN"/>
    <property type="match status" value="1"/>
</dbReference>
<dbReference type="Pfam" id="PF00067">
    <property type="entry name" value="p450"/>
    <property type="match status" value="1"/>
</dbReference>
<organism evidence="12">
    <name type="scientific">Solanum lycopersicum</name>
    <name type="common">Tomato</name>
    <name type="synonym">Lycopersicon esculentum</name>
    <dbReference type="NCBI Taxonomy" id="4081"/>
    <lineage>
        <taxon>Eukaryota</taxon>
        <taxon>Viridiplantae</taxon>
        <taxon>Streptophyta</taxon>
        <taxon>Embryophyta</taxon>
        <taxon>Tracheophyta</taxon>
        <taxon>Spermatophyta</taxon>
        <taxon>Magnoliopsida</taxon>
        <taxon>eudicotyledons</taxon>
        <taxon>Gunneridae</taxon>
        <taxon>Pentapetalae</taxon>
        <taxon>asterids</taxon>
        <taxon>lamiids</taxon>
        <taxon>Solanales</taxon>
        <taxon>Solanaceae</taxon>
        <taxon>Solanoideae</taxon>
        <taxon>Solaneae</taxon>
        <taxon>Solanum</taxon>
        <taxon>Solanum subgen. Lycopersicon</taxon>
    </lineage>
</organism>
<dbReference type="InterPro" id="IPR001128">
    <property type="entry name" value="Cyt_P450"/>
</dbReference>
<name>A0A3Q7IQJ2_SOLLC</name>
<dbReference type="InterPro" id="IPR002401">
    <property type="entry name" value="Cyt_P450_E_grp-I"/>
</dbReference>
<dbReference type="GO" id="GO:0005506">
    <property type="term" value="F:iron ion binding"/>
    <property type="evidence" value="ECO:0007669"/>
    <property type="project" value="InterPro"/>
</dbReference>
<evidence type="ECO:0008006" key="14">
    <source>
        <dbReference type="Google" id="ProtNLM"/>
    </source>
</evidence>
<keyword evidence="6" id="KW-0479">Metal-binding</keyword>
<accession>A0A3Q7IQJ2</accession>
<evidence type="ECO:0000313" key="12">
    <source>
        <dbReference type="EnsemblPlants" id="Solyc11g006593.1.1"/>
    </source>
</evidence>
<evidence type="ECO:0000256" key="10">
    <source>
        <dbReference type="ARBA" id="ARBA00023033"/>
    </source>
</evidence>
<keyword evidence="7" id="KW-1133">Transmembrane helix</keyword>
<dbReference type="GO" id="GO:0020037">
    <property type="term" value="F:heme binding"/>
    <property type="evidence" value="ECO:0007669"/>
    <property type="project" value="InterPro"/>
</dbReference>
<keyword evidence="5" id="KW-0812">Transmembrane</keyword>
<dbReference type="InParanoid" id="A0A3Q7IQJ2"/>
<keyword evidence="8" id="KW-0560">Oxidoreductase</keyword>
<dbReference type="EnsemblPlants" id="Solyc11g006593.1.1">
    <property type="protein sequence ID" value="Solyc11g006593.1.1"/>
    <property type="gene ID" value="Solyc11g006593.1"/>
</dbReference>
<keyword evidence="11" id="KW-0472">Membrane</keyword>
<dbReference type="SUPFAM" id="SSF48264">
    <property type="entry name" value="Cytochrome P450"/>
    <property type="match status" value="1"/>
</dbReference>
<comment type="similarity">
    <text evidence="3">Belongs to the cytochrome P450 family.</text>
</comment>
<sequence>MLVVFKYGKIFSLKLASVPIVVVTSPKLAKEVLKTQDLVFFRTSLVGQQKLSYNGHDIAFAPYNDYWREMRKICVLHLFSLKKVQLFSLIREDEVSRMIKKIYQRAFNSQVTNLSNLMISLNSTIICRVAFGVRFDEEAHE</sequence>
<dbReference type="PANTHER" id="PTHR47955:SF22">
    <property type="entry name" value="CYTOCHROME P450 83B1-LIKE"/>
    <property type="match status" value="1"/>
</dbReference>
<dbReference type="GO" id="GO:0004497">
    <property type="term" value="F:monooxygenase activity"/>
    <property type="evidence" value="ECO:0007669"/>
    <property type="project" value="UniProtKB-KW"/>
</dbReference>
<evidence type="ECO:0000256" key="2">
    <source>
        <dbReference type="ARBA" id="ARBA00004167"/>
    </source>
</evidence>
<dbReference type="Gene3D" id="1.10.630.10">
    <property type="entry name" value="Cytochrome P450"/>
    <property type="match status" value="1"/>
</dbReference>
<protein>
    <recommendedName>
        <fullName evidence="14">Cytochrome P450</fullName>
    </recommendedName>
</protein>
<keyword evidence="4" id="KW-0349">Heme</keyword>
<keyword evidence="9" id="KW-0408">Iron</keyword>
<reference evidence="12" key="2">
    <citation type="submission" date="2019-01" db="UniProtKB">
        <authorList>
            <consortium name="EnsemblPlants"/>
        </authorList>
    </citation>
    <scope>IDENTIFICATION</scope>
    <source>
        <strain evidence="12">cv. Heinz 1706</strain>
    </source>
</reference>
<evidence type="ECO:0000256" key="5">
    <source>
        <dbReference type="ARBA" id="ARBA00022692"/>
    </source>
</evidence>
<dbReference type="GO" id="GO:0016020">
    <property type="term" value="C:membrane"/>
    <property type="evidence" value="ECO:0007669"/>
    <property type="project" value="UniProtKB-SubCell"/>
</dbReference>
<evidence type="ECO:0000256" key="3">
    <source>
        <dbReference type="ARBA" id="ARBA00010617"/>
    </source>
</evidence>
<comment type="cofactor">
    <cofactor evidence="1">
        <name>heme</name>
        <dbReference type="ChEBI" id="CHEBI:30413"/>
    </cofactor>
</comment>
<evidence type="ECO:0000256" key="1">
    <source>
        <dbReference type="ARBA" id="ARBA00001971"/>
    </source>
</evidence>
<keyword evidence="10" id="KW-0503">Monooxygenase</keyword>
<dbReference type="AlphaFoldDB" id="A0A3Q7IQJ2"/>
<evidence type="ECO:0000256" key="11">
    <source>
        <dbReference type="ARBA" id="ARBA00023136"/>
    </source>
</evidence>
<dbReference type="Proteomes" id="UP000004994">
    <property type="component" value="Chromosome 11"/>
</dbReference>
<dbReference type="GO" id="GO:0016705">
    <property type="term" value="F:oxidoreductase activity, acting on paired donors, with incorporation or reduction of molecular oxygen"/>
    <property type="evidence" value="ECO:0007669"/>
    <property type="project" value="InterPro"/>
</dbReference>
<dbReference type="PRINTS" id="PR00463">
    <property type="entry name" value="EP450I"/>
</dbReference>
<dbReference type="OMA" id="CKDIAMA"/>
<evidence type="ECO:0000256" key="7">
    <source>
        <dbReference type="ARBA" id="ARBA00022989"/>
    </source>
</evidence>
<dbReference type="Gramene" id="Solyc11g006593.1.1">
    <property type="protein sequence ID" value="Solyc11g006593.1.1"/>
    <property type="gene ID" value="Solyc11g006593.1"/>
</dbReference>
<evidence type="ECO:0000313" key="13">
    <source>
        <dbReference type="Proteomes" id="UP000004994"/>
    </source>
</evidence>
<evidence type="ECO:0000256" key="8">
    <source>
        <dbReference type="ARBA" id="ARBA00023002"/>
    </source>
</evidence>